<protein>
    <submittedName>
        <fullName evidence="2">Uncharacterized protein</fullName>
    </submittedName>
</protein>
<evidence type="ECO:0000313" key="2">
    <source>
        <dbReference type="EMBL" id="KAJ4929696.1"/>
    </source>
</evidence>
<reference evidence="2" key="1">
    <citation type="submission" date="2022-11" db="EMBL/GenBank/DDBJ databases">
        <title>Chromosome-level genome of Pogonophryne albipinna.</title>
        <authorList>
            <person name="Jo E."/>
        </authorList>
    </citation>
    <scope>NUCLEOTIDE SEQUENCE</scope>
    <source>
        <strain evidence="2">SGF0006</strain>
        <tissue evidence="2">Muscle</tissue>
    </source>
</reference>
<dbReference type="AlphaFoldDB" id="A0AAD6FCM9"/>
<feature type="signal peptide" evidence="1">
    <location>
        <begin position="1"/>
        <end position="23"/>
    </location>
</feature>
<keyword evidence="1" id="KW-0732">Signal</keyword>
<feature type="non-terminal residue" evidence="2">
    <location>
        <position position="1"/>
    </location>
</feature>
<proteinExistence type="predicted"/>
<name>A0AAD6FCM9_9TELE</name>
<evidence type="ECO:0000313" key="3">
    <source>
        <dbReference type="Proteomes" id="UP001219934"/>
    </source>
</evidence>
<keyword evidence="3" id="KW-1185">Reference proteome</keyword>
<organism evidence="2 3">
    <name type="scientific">Pogonophryne albipinna</name>
    <dbReference type="NCBI Taxonomy" id="1090488"/>
    <lineage>
        <taxon>Eukaryota</taxon>
        <taxon>Metazoa</taxon>
        <taxon>Chordata</taxon>
        <taxon>Craniata</taxon>
        <taxon>Vertebrata</taxon>
        <taxon>Euteleostomi</taxon>
        <taxon>Actinopterygii</taxon>
        <taxon>Neopterygii</taxon>
        <taxon>Teleostei</taxon>
        <taxon>Neoteleostei</taxon>
        <taxon>Acanthomorphata</taxon>
        <taxon>Eupercaria</taxon>
        <taxon>Perciformes</taxon>
        <taxon>Notothenioidei</taxon>
        <taxon>Pogonophryne</taxon>
    </lineage>
</organism>
<feature type="non-terminal residue" evidence="2">
    <location>
        <position position="61"/>
    </location>
</feature>
<dbReference type="EMBL" id="JAPTMU010000016">
    <property type="protein sequence ID" value="KAJ4929696.1"/>
    <property type="molecule type" value="Genomic_DNA"/>
</dbReference>
<feature type="chain" id="PRO_5042232275" evidence="1">
    <location>
        <begin position="24"/>
        <end position="61"/>
    </location>
</feature>
<dbReference type="Proteomes" id="UP001219934">
    <property type="component" value="Unassembled WGS sequence"/>
</dbReference>
<gene>
    <name evidence="2" type="ORF">JOQ06_018718</name>
</gene>
<accession>A0AAD6FCM9</accession>
<evidence type="ECO:0000256" key="1">
    <source>
        <dbReference type="SAM" id="SignalP"/>
    </source>
</evidence>
<comment type="caution">
    <text evidence="2">The sequence shown here is derived from an EMBL/GenBank/DDBJ whole genome shotgun (WGS) entry which is preliminary data.</text>
</comment>
<sequence length="61" mass="7031">KKAHCKVCLVLWYLTSITHQGKTLERCLSYAASMLCDLPVRRMTWVLLIGPTPTDRRLTLE</sequence>